<comment type="caution">
    <text evidence="1">The sequence shown here is derived from an EMBL/GenBank/DDBJ whole genome shotgun (WGS) entry which is preliminary data.</text>
</comment>
<dbReference type="InterPro" id="IPR038690">
    <property type="entry name" value="NusG_2_sf"/>
</dbReference>
<organism evidence="1 2">
    <name type="scientific">Solibaculum intestinale</name>
    <dbReference type="NCBI Taxonomy" id="3133165"/>
    <lineage>
        <taxon>Bacteria</taxon>
        <taxon>Bacillati</taxon>
        <taxon>Bacillota</taxon>
        <taxon>Clostridia</taxon>
        <taxon>Eubacteriales</taxon>
        <taxon>Oscillospiraceae</taxon>
        <taxon>Solibaculum</taxon>
    </lineage>
</organism>
<accession>A0ABV1E1Z6</accession>
<gene>
    <name evidence="1" type="ORF">WMO26_04430</name>
</gene>
<proteinExistence type="predicted"/>
<protein>
    <submittedName>
        <fullName evidence="1">NusG domain II-containing protein</fullName>
    </submittedName>
</protein>
<dbReference type="Pfam" id="PF07009">
    <property type="entry name" value="NusG_II"/>
    <property type="match status" value="1"/>
</dbReference>
<evidence type="ECO:0000313" key="1">
    <source>
        <dbReference type="EMBL" id="MEQ2440068.1"/>
    </source>
</evidence>
<dbReference type="RefSeq" id="WP_349218429.1">
    <property type="nucleotide sequence ID" value="NZ_JBBMFD010000005.1"/>
</dbReference>
<dbReference type="Gene3D" id="2.60.320.10">
    <property type="entry name" value="N-utilization substance G protein NusG, insert domain"/>
    <property type="match status" value="1"/>
</dbReference>
<reference evidence="1 2" key="1">
    <citation type="submission" date="2024-03" db="EMBL/GenBank/DDBJ databases">
        <title>Human intestinal bacterial collection.</title>
        <authorList>
            <person name="Pauvert C."/>
            <person name="Hitch T.C.A."/>
            <person name="Clavel T."/>
        </authorList>
    </citation>
    <scope>NUCLEOTIDE SEQUENCE [LARGE SCALE GENOMIC DNA]</scope>
    <source>
        <strain evidence="1 2">CLA-JM-H44</strain>
    </source>
</reference>
<dbReference type="CDD" id="cd09846">
    <property type="entry name" value="DUF1312"/>
    <property type="match status" value="1"/>
</dbReference>
<dbReference type="EMBL" id="JBBMFD010000005">
    <property type="protein sequence ID" value="MEQ2440068.1"/>
    <property type="molecule type" value="Genomic_DNA"/>
</dbReference>
<dbReference type="Proteomes" id="UP001489509">
    <property type="component" value="Unassembled WGS sequence"/>
</dbReference>
<keyword evidence="2" id="KW-1185">Reference proteome</keyword>
<sequence length="126" mass="13041">MKARKLWRMADLALVAVVLAAAVITAVLLWVPTGGDAVAVIAVGGEEVGRVRLSGVTAGYDLPLHTDPQVILRVEPGRVCFQEAGCPDQVCVNTGWLTSPGQTAVCLPARASVRIQGAGGVDAVVR</sequence>
<evidence type="ECO:0000313" key="2">
    <source>
        <dbReference type="Proteomes" id="UP001489509"/>
    </source>
</evidence>
<name>A0ABV1E1Z6_9FIRM</name>